<evidence type="ECO:0000313" key="4">
    <source>
        <dbReference type="WBParaSite" id="EgrG_000085800"/>
    </source>
</evidence>
<accession>A0A068WY21</accession>
<proteinExistence type="predicted"/>
<feature type="region of interest" description="Disordered" evidence="1">
    <location>
        <begin position="232"/>
        <end position="252"/>
    </location>
</feature>
<gene>
    <name evidence="2" type="ORF">EgrG_000085800</name>
</gene>
<evidence type="ECO:0000256" key="1">
    <source>
        <dbReference type="SAM" id="MobiDB-lite"/>
    </source>
</evidence>
<sequence>MAQLVDFHHRGLPVTPLILLPSGWVYNLEWQTLCPTEETLFDLLDNQCFSAALHFAINHPSPPLSDSLRRPRAVSWFNLEVNPALKNDVVAVVIPIVGWKRTDILQLLETCDKNANMESDWDNPCYVEIHQCIQGWRLTQLLNLRVVVALPWPDLIPHFGKQNPPKIESAFMDLRSFAKRGIPVTVLPNMFEEATRELLLTLLILTLKGYGREVPVPLVNFFQYDLHLPSPLPPPPPPPSPPLTSAKSTSAPVLQLPRRPANMSQSLTQNRNAFSPPAALSTTAPPTSLTLATHPTERYGFRPSNWICLSGPYGSPQLCQKSLREVVVGFLGLITDSAREMAFLLKNGFGMRVMYHQRHPLSGITGIDFEPKMPTFLQNSDVVIIMDDCSDRRASLSKALRSRSPIRQKSTKRSRFILQEEDFRYFKPTGIFISTSPVENFSFAALAMALRNQTLSGAAFTIPMDGSLSSDELQPLHHMKNVLAVPPPSTAGFGPKLLRRQLAGLVLQTISEGLGLPFLGSIELAPPSDLERNFSHSASKKPKSKGFSSLTAKFWSVFRSGQSERERRQKRNQSVSVR</sequence>
<feature type="compositionally biased region" description="Low complexity" evidence="1">
    <location>
        <begin position="243"/>
        <end position="252"/>
    </location>
</feature>
<reference evidence="2 3" key="1">
    <citation type="journal article" date="2013" name="Nature">
        <title>The genomes of four tapeworm species reveal adaptations to parasitism.</title>
        <authorList>
            <person name="Tsai I.J."/>
            <person name="Zarowiecki M."/>
            <person name="Holroyd N."/>
            <person name="Garciarrubio A."/>
            <person name="Sanchez-Flores A."/>
            <person name="Brooks K.L."/>
            <person name="Tracey A."/>
            <person name="Bobes R.J."/>
            <person name="Fragoso G."/>
            <person name="Sciutto E."/>
            <person name="Aslett M."/>
            <person name="Beasley H."/>
            <person name="Bennett H.M."/>
            <person name="Cai J."/>
            <person name="Camicia F."/>
            <person name="Clark R."/>
            <person name="Cucher M."/>
            <person name="De Silva N."/>
            <person name="Day T.A."/>
            <person name="Deplazes P."/>
            <person name="Estrada K."/>
            <person name="Fernandez C."/>
            <person name="Holland P.W."/>
            <person name="Hou J."/>
            <person name="Hu S."/>
            <person name="Huckvale T."/>
            <person name="Hung S.S."/>
            <person name="Kamenetzky L."/>
            <person name="Keane J.A."/>
            <person name="Kiss F."/>
            <person name="Koziol U."/>
            <person name="Lambert O."/>
            <person name="Liu K."/>
            <person name="Luo X."/>
            <person name="Luo Y."/>
            <person name="Macchiaroli N."/>
            <person name="Nichol S."/>
            <person name="Paps J."/>
            <person name="Parkinson J."/>
            <person name="Pouchkina-Stantcheva N."/>
            <person name="Riddiford N."/>
            <person name="Rosenzvit M."/>
            <person name="Salinas G."/>
            <person name="Wasmuth J.D."/>
            <person name="Zamanian M."/>
            <person name="Zheng Y."/>
            <person name="Cai X."/>
            <person name="Soberon X."/>
            <person name="Olson P.D."/>
            <person name="Laclette J.P."/>
            <person name="Brehm K."/>
            <person name="Berriman M."/>
            <person name="Garciarrubio A."/>
            <person name="Bobes R.J."/>
            <person name="Fragoso G."/>
            <person name="Sanchez-Flores A."/>
            <person name="Estrada K."/>
            <person name="Cevallos M.A."/>
            <person name="Morett E."/>
            <person name="Gonzalez V."/>
            <person name="Portillo T."/>
            <person name="Ochoa-Leyva A."/>
            <person name="Jose M.V."/>
            <person name="Sciutto E."/>
            <person name="Landa A."/>
            <person name="Jimenez L."/>
            <person name="Valdes V."/>
            <person name="Carrero J.C."/>
            <person name="Larralde C."/>
            <person name="Morales-Montor J."/>
            <person name="Limon-Lason J."/>
            <person name="Soberon X."/>
            <person name="Laclette J.P."/>
        </authorList>
    </citation>
    <scope>NUCLEOTIDE SEQUENCE [LARGE SCALE GENOMIC DNA]</scope>
</reference>
<dbReference type="EMBL" id="LK028590">
    <property type="protein sequence ID" value="CDS23350.1"/>
    <property type="molecule type" value="Genomic_DNA"/>
</dbReference>
<reference evidence="4" key="3">
    <citation type="submission" date="2020-10" db="UniProtKB">
        <authorList>
            <consortium name="WormBaseParasite"/>
        </authorList>
    </citation>
    <scope>IDENTIFICATION</scope>
</reference>
<name>A0A068WY21_ECHGR</name>
<organism evidence="2">
    <name type="scientific">Echinococcus granulosus</name>
    <name type="common">Hydatid tapeworm</name>
    <dbReference type="NCBI Taxonomy" id="6210"/>
    <lineage>
        <taxon>Eukaryota</taxon>
        <taxon>Metazoa</taxon>
        <taxon>Spiralia</taxon>
        <taxon>Lophotrochozoa</taxon>
        <taxon>Platyhelminthes</taxon>
        <taxon>Cestoda</taxon>
        <taxon>Eucestoda</taxon>
        <taxon>Cyclophyllidea</taxon>
        <taxon>Taeniidae</taxon>
        <taxon>Echinococcus</taxon>
        <taxon>Echinococcus granulosus group</taxon>
    </lineage>
</organism>
<dbReference type="WBParaSite" id="EgrG_000085800">
    <property type="protein sequence ID" value="EgrG_000085800"/>
    <property type="gene ID" value="EgrG_000085800"/>
</dbReference>
<dbReference type="SUPFAM" id="SSF51735">
    <property type="entry name" value="NAD(P)-binding Rossmann-fold domains"/>
    <property type="match status" value="1"/>
</dbReference>
<evidence type="ECO:0000313" key="3">
    <source>
        <dbReference type="Proteomes" id="UP000492820"/>
    </source>
</evidence>
<evidence type="ECO:0000313" key="2">
    <source>
        <dbReference type="EMBL" id="CDS23350.1"/>
    </source>
</evidence>
<reference evidence="2" key="2">
    <citation type="submission" date="2014-06" db="EMBL/GenBank/DDBJ databases">
        <authorList>
            <person name="Aslett M."/>
        </authorList>
    </citation>
    <scope>NUCLEOTIDE SEQUENCE</scope>
</reference>
<dbReference type="Gene3D" id="3.40.50.720">
    <property type="entry name" value="NAD(P)-binding Rossmann-like Domain"/>
    <property type="match status" value="1"/>
</dbReference>
<dbReference type="OrthoDB" id="6266767at2759"/>
<dbReference type="AlphaFoldDB" id="A0A068WY21"/>
<dbReference type="InterPro" id="IPR036291">
    <property type="entry name" value="NAD(P)-bd_dom_sf"/>
</dbReference>
<protein>
    <submittedName>
        <fullName evidence="2 4">D isomer specific 2 hydroxyacid dehydrogenase NAD binding</fullName>
    </submittedName>
</protein>
<dbReference type="Proteomes" id="UP000492820">
    <property type="component" value="Unassembled WGS sequence"/>
</dbReference>
<feature type="compositionally biased region" description="Pro residues" evidence="1">
    <location>
        <begin position="232"/>
        <end position="242"/>
    </location>
</feature>